<dbReference type="Proteomes" id="UP000253501">
    <property type="component" value="Unassembled WGS sequence"/>
</dbReference>
<evidence type="ECO:0000313" key="2">
    <source>
        <dbReference type="Proteomes" id="UP000253501"/>
    </source>
</evidence>
<dbReference type="GO" id="GO:0005975">
    <property type="term" value="P:carbohydrate metabolic process"/>
    <property type="evidence" value="ECO:0007669"/>
    <property type="project" value="InterPro"/>
</dbReference>
<name>A0A367PAS7_CUPNE</name>
<protein>
    <submittedName>
        <fullName evidence="1">Uncharacterized protein</fullName>
    </submittedName>
</protein>
<accession>A0A367PAS7</accession>
<organism evidence="1 2">
    <name type="scientific">Cupriavidus necator</name>
    <name type="common">Alcaligenes eutrophus</name>
    <name type="synonym">Ralstonia eutropha</name>
    <dbReference type="NCBI Taxonomy" id="106590"/>
    <lineage>
        <taxon>Bacteria</taxon>
        <taxon>Pseudomonadati</taxon>
        <taxon>Pseudomonadota</taxon>
        <taxon>Betaproteobacteria</taxon>
        <taxon>Burkholderiales</taxon>
        <taxon>Burkholderiaceae</taxon>
        <taxon>Cupriavidus</taxon>
    </lineage>
</organism>
<evidence type="ECO:0000313" key="1">
    <source>
        <dbReference type="EMBL" id="RCJ04146.1"/>
    </source>
</evidence>
<sequence length="102" mass="11031">MSRAAAQPAGRSVPILVFHPFAGQAVDAMTVRTETLRAHLRVFEETGYQIVLPAQVLAWQAGGPDTLPPRAVVLTVVDGHRSVYWASCSTRCRNCAAKLVLC</sequence>
<dbReference type="EMBL" id="QDHA01000110">
    <property type="protein sequence ID" value="RCJ04146.1"/>
    <property type="molecule type" value="Genomic_DNA"/>
</dbReference>
<dbReference type="AlphaFoldDB" id="A0A367PAS7"/>
<dbReference type="InterPro" id="IPR011330">
    <property type="entry name" value="Glyco_hydro/deAcase_b/a-brl"/>
</dbReference>
<dbReference type="SUPFAM" id="SSF88713">
    <property type="entry name" value="Glycoside hydrolase/deacetylase"/>
    <property type="match status" value="1"/>
</dbReference>
<gene>
    <name evidence="1" type="ORF">DDK22_33565</name>
</gene>
<dbReference type="Gene3D" id="3.20.20.370">
    <property type="entry name" value="Glycoside hydrolase/deacetylase"/>
    <property type="match status" value="1"/>
</dbReference>
<dbReference type="RefSeq" id="WP_114135691.1">
    <property type="nucleotide sequence ID" value="NZ_CP068436.1"/>
</dbReference>
<proteinExistence type="predicted"/>
<comment type="caution">
    <text evidence="1">The sequence shown here is derived from an EMBL/GenBank/DDBJ whole genome shotgun (WGS) entry which is preliminary data.</text>
</comment>
<reference evidence="1 2" key="1">
    <citation type="submission" date="2018-04" db="EMBL/GenBank/DDBJ databases">
        <title>Cupriavidus necator CR12 genome sequencing and assembly.</title>
        <authorList>
            <person name="Ben Fekih I."/>
            <person name="Mazhar H.S."/>
            <person name="Bello S.K."/>
            <person name="Rensing C."/>
        </authorList>
    </citation>
    <scope>NUCLEOTIDE SEQUENCE [LARGE SCALE GENOMIC DNA]</scope>
    <source>
        <strain evidence="1 2">CR12</strain>
    </source>
</reference>